<sequence length="296" mass="34559">MLQKYTVLAPLLPIFRQQLTFSSFLRTSSILSFGVRKSSLCQPEDAENTQNVPLIKQIRRKMFKILSFGTRFVLLKRYMLAKYRAFGNLDPEIKQVLHGAAAVLCYDCSNRYSYKALCEEFLRLCLTNYVSAFGLEDYFSTWFKLTLLHLWMILVRLQQSMDVYAAFKIREEILHLFWEDVDKRLKICGDELRINLRNKKDILKMQGLYVQTLVEYDEGFFSSDHVLAGAIWRCLYVQKDFDPVHVRAAIYYIRGTVKFMAYLNSLDIEDILVNGIRQWKIANVANGVKNSCSAEK</sequence>
<dbReference type="Pfam" id="PF03981">
    <property type="entry name" value="Ubiq_cyt_C_chap"/>
    <property type="match status" value="1"/>
</dbReference>
<evidence type="ECO:0000256" key="1">
    <source>
        <dbReference type="ARBA" id="ARBA00006407"/>
    </source>
</evidence>
<organism evidence="3 4">
    <name type="scientific">Syphacia muris</name>
    <dbReference type="NCBI Taxonomy" id="451379"/>
    <lineage>
        <taxon>Eukaryota</taxon>
        <taxon>Metazoa</taxon>
        <taxon>Ecdysozoa</taxon>
        <taxon>Nematoda</taxon>
        <taxon>Chromadorea</taxon>
        <taxon>Rhabditida</taxon>
        <taxon>Spirurina</taxon>
        <taxon>Oxyuridomorpha</taxon>
        <taxon>Oxyuroidea</taxon>
        <taxon>Oxyuridae</taxon>
        <taxon>Syphacia</taxon>
    </lineage>
</organism>
<dbReference type="PANTHER" id="PTHR12184:SF1">
    <property type="entry name" value="UBIQUINOL-CYTOCHROME-C REDUCTASE COMPLEX ASSEMBLY FACTOR 1"/>
    <property type="match status" value="1"/>
</dbReference>
<dbReference type="STRING" id="451379.A0A0N5ASR6"/>
<dbReference type="WBParaSite" id="SMUV_0000784601-mRNA-1">
    <property type="protein sequence ID" value="SMUV_0000784601-mRNA-1"/>
    <property type="gene ID" value="SMUV_0000784601"/>
</dbReference>
<evidence type="ECO:0000313" key="4">
    <source>
        <dbReference type="WBParaSite" id="SMUV_0000784601-mRNA-1"/>
    </source>
</evidence>
<reference evidence="4" key="1">
    <citation type="submission" date="2017-02" db="UniProtKB">
        <authorList>
            <consortium name="WormBaseParasite"/>
        </authorList>
    </citation>
    <scope>IDENTIFICATION</scope>
</reference>
<feature type="domain" description="Ubiquinol-cytochrome c chaperone" evidence="2">
    <location>
        <begin position="132"/>
        <end position="276"/>
    </location>
</feature>
<evidence type="ECO:0000313" key="3">
    <source>
        <dbReference type="Proteomes" id="UP000046393"/>
    </source>
</evidence>
<keyword evidence="3" id="KW-1185">Reference proteome</keyword>
<dbReference type="GO" id="GO:0005739">
    <property type="term" value="C:mitochondrion"/>
    <property type="evidence" value="ECO:0007669"/>
    <property type="project" value="TreeGrafter"/>
</dbReference>
<dbReference type="GO" id="GO:0034551">
    <property type="term" value="P:mitochondrial respiratory chain complex III assembly"/>
    <property type="evidence" value="ECO:0007669"/>
    <property type="project" value="TreeGrafter"/>
</dbReference>
<protein>
    <submittedName>
        <fullName evidence="4">Ubiq_cyt_C_chap domain-containing protein</fullName>
    </submittedName>
</protein>
<accession>A0A0N5ASR6</accession>
<proteinExistence type="inferred from homology"/>
<comment type="similarity">
    <text evidence="1">Belongs to the CBP3 family.</text>
</comment>
<dbReference type="Proteomes" id="UP000046393">
    <property type="component" value="Unplaced"/>
</dbReference>
<evidence type="ECO:0000259" key="2">
    <source>
        <dbReference type="Pfam" id="PF03981"/>
    </source>
</evidence>
<name>A0A0N5ASR6_9BILA</name>
<dbReference type="PANTHER" id="PTHR12184">
    <property type="entry name" value="UBIQUINOL-CYTOCHROME C REDUCTASE COMPLEX ASSEMBLY FACTOR 1 FAMILY MEMBER"/>
    <property type="match status" value="1"/>
</dbReference>
<dbReference type="InterPro" id="IPR007129">
    <property type="entry name" value="Ubiqinol_cyt_c_chaperone_CPB3"/>
</dbReference>
<dbReference type="AlphaFoldDB" id="A0A0N5ASR6"/>
<dbReference type="InterPro" id="IPR021150">
    <property type="entry name" value="Ubiq_cyt_c_chap"/>
</dbReference>